<dbReference type="InterPro" id="IPR051094">
    <property type="entry name" value="Diverse_Catalytic_Enzymes"/>
</dbReference>
<dbReference type="CDD" id="cd00077">
    <property type="entry name" value="HDc"/>
    <property type="match status" value="1"/>
</dbReference>
<evidence type="ECO:0000256" key="6">
    <source>
        <dbReference type="ARBA" id="ARBA00049417"/>
    </source>
</evidence>
<gene>
    <name evidence="8" type="ORF">KGMB01110_00680</name>
</gene>
<feature type="domain" description="HD" evidence="7">
    <location>
        <begin position="18"/>
        <end position="133"/>
    </location>
</feature>
<dbReference type="PANTHER" id="PTHR35795:SF1">
    <property type="entry name" value="BIS(5'-NUCLEOSYL)-TETRAPHOSPHATASE, SYMMETRICAL"/>
    <property type="match status" value="1"/>
</dbReference>
<proteinExistence type="predicted"/>
<dbReference type="AlphaFoldDB" id="A0A391PGD6"/>
<evidence type="ECO:0000256" key="4">
    <source>
        <dbReference type="ARBA" id="ARBA00022801"/>
    </source>
</evidence>
<keyword evidence="9" id="KW-1185">Reference proteome</keyword>
<dbReference type="GO" id="GO:0008803">
    <property type="term" value="F:bis(5'-nucleosyl)-tetraphosphatase (symmetrical) activity"/>
    <property type="evidence" value="ECO:0007669"/>
    <property type="project" value="UniProtKB-EC"/>
</dbReference>
<dbReference type="PANTHER" id="PTHR35795">
    <property type="entry name" value="SLR1885 PROTEIN"/>
    <property type="match status" value="1"/>
</dbReference>
<dbReference type="InterPro" id="IPR005249">
    <property type="entry name" value="YqeK"/>
</dbReference>
<keyword evidence="4 8" id="KW-0378">Hydrolase</keyword>
<dbReference type="InterPro" id="IPR006674">
    <property type="entry name" value="HD_domain"/>
</dbReference>
<organism evidence="8 9">
    <name type="scientific">Mediterraneibacter butyricigenes</name>
    <dbReference type="NCBI Taxonomy" id="2316025"/>
    <lineage>
        <taxon>Bacteria</taxon>
        <taxon>Bacillati</taxon>
        <taxon>Bacillota</taxon>
        <taxon>Clostridia</taxon>
        <taxon>Lachnospirales</taxon>
        <taxon>Lachnospiraceae</taxon>
        <taxon>Mediterraneibacter</taxon>
    </lineage>
</organism>
<dbReference type="NCBIfam" id="TIGR00277">
    <property type="entry name" value="HDIG"/>
    <property type="match status" value="1"/>
</dbReference>
<dbReference type="SMART" id="SM00471">
    <property type="entry name" value="HDc"/>
    <property type="match status" value="1"/>
</dbReference>
<evidence type="ECO:0000313" key="9">
    <source>
        <dbReference type="Proteomes" id="UP000265643"/>
    </source>
</evidence>
<reference evidence="9" key="1">
    <citation type="submission" date="2018-09" db="EMBL/GenBank/DDBJ databases">
        <title>Draft Genome Sequence of Mediterraneibacter sp. KCTC 15684.</title>
        <authorList>
            <person name="Kim J.S."/>
            <person name="Han K.I."/>
            <person name="Suh M.K."/>
            <person name="Lee K.C."/>
            <person name="Eom M.K."/>
            <person name="Lee J.H."/>
            <person name="Park S.H."/>
            <person name="Kang S.W."/>
            <person name="Park J.E."/>
            <person name="Oh B.S."/>
            <person name="Yu S.Y."/>
            <person name="Choi S.H."/>
            <person name="Lee D.H."/>
            <person name="Yoon H."/>
            <person name="Kim B."/>
            <person name="Yang S.J."/>
            <person name="Lee J.S."/>
        </authorList>
    </citation>
    <scope>NUCLEOTIDE SEQUENCE [LARGE SCALE GENOMIC DNA]</scope>
    <source>
        <strain evidence="9">KCTC 15684</strain>
    </source>
</reference>
<dbReference type="EMBL" id="BHGK01000001">
    <property type="protein sequence ID" value="GCA65632.1"/>
    <property type="molecule type" value="Genomic_DNA"/>
</dbReference>
<evidence type="ECO:0000256" key="3">
    <source>
        <dbReference type="ARBA" id="ARBA00022741"/>
    </source>
</evidence>
<dbReference type="Pfam" id="PF01966">
    <property type="entry name" value="HD"/>
    <property type="match status" value="1"/>
</dbReference>
<dbReference type="InterPro" id="IPR006675">
    <property type="entry name" value="HDIG_dom"/>
</dbReference>
<evidence type="ECO:0000256" key="5">
    <source>
        <dbReference type="ARBA" id="ARBA00023004"/>
    </source>
</evidence>
<evidence type="ECO:0000256" key="2">
    <source>
        <dbReference type="ARBA" id="ARBA00022723"/>
    </source>
</evidence>
<dbReference type="GO" id="GO:0046872">
    <property type="term" value="F:metal ion binding"/>
    <property type="evidence" value="ECO:0007669"/>
    <property type="project" value="UniProtKB-KW"/>
</dbReference>
<dbReference type="NCBIfam" id="TIGR00488">
    <property type="entry name" value="bis(5'-nucleosyl)-tetraphosphatase (symmetrical) YqeK"/>
    <property type="match status" value="1"/>
</dbReference>
<dbReference type="InterPro" id="IPR003607">
    <property type="entry name" value="HD/PDEase_dom"/>
</dbReference>
<comment type="catalytic activity">
    <reaction evidence="6">
        <text>P(1),P(4)-bis(5'-adenosyl) tetraphosphate + H2O = 2 ADP + 2 H(+)</text>
        <dbReference type="Rhea" id="RHEA:24252"/>
        <dbReference type="ChEBI" id="CHEBI:15377"/>
        <dbReference type="ChEBI" id="CHEBI:15378"/>
        <dbReference type="ChEBI" id="CHEBI:58141"/>
        <dbReference type="ChEBI" id="CHEBI:456216"/>
        <dbReference type="EC" id="3.6.1.41"/>
    </reaction>
</comment>
<dbReference type="Gene3D" id="1.10.3210.10">
    <property type="entry name" value="Hypothetical protein af1432"/>
    <property type="match status" value="1"/>
</dbReference>
<dbReference type="GO" id="GO:0000166">
    <property type="term" value="F:nucleotide binding"/>
    <property type="evidence" value="ECO:0007669"/>
    <property type="project" value="UniProtKB-KW"/>
</dbReference>
<dbReference type="EC" id="3.6.1.41" evidence="1"/>
<evidence type="ECO:0000256" key="1">
    <source>
        <dbReference type="ARBA" id="ARBA00012506"/>
    </source>
</evidence>
<dbReference type="PROSITE" id="PS51831">
    <property type="entry name" value="HD"/>
    <property type="match status" value="1"/>
</dbReference>
<comment type="caution">
    <text evidence="8">The sequence shown here is derived from an EMBL/GenBank/DDBJ whole genome shotgun (WGS) entry which is preliminary data.</text>
</comment>
<name>A0A391PGD6_9FIRM</name>
<dbReference type="RefSeq" id="WP_119297260.1">
    <property type="nucleotide sequence ID" value="NZ_BHGK01000001.1"/>
</dbReference>
<dbReference type="SUPFAM" id="SSF109604">
    <property type="entry name" value="HD-domain/PDEase-like"/>
    <property type="match status" value="1"/>
</dbReference>
<dbReference type="Proteomes" id="UP000265643">
    <property type="component" value="Unassembled WGS sequence"/>
</dbReference>
<accession>A0A391PGD6</accession>
<evidence type="ECO:0000313" key="8">
    <source>
        <dbReference type="EMBL" id="GCA65632.1"/>
    </source>
</evidence>
<keyword evidence="2" id="KW-0479">Metal-binding</keyword>
<evidence type="ECO:0000259" key="7">
    <source>
        <dbReference type="PROSITE" id="PS51831"/>
    </source>
</evidence>
<sequence length="201" mass="22856">MENQKIQECLKKKLSEKRYEHTIGVMYTSAALAMAHHGDVQKAMKAGLLHDCGKYGSAQEQVERCRKQGITLTESEEKIPALAHAKLGAYFAREKYEVADKEILDAILYHTTGRADMSLMEKILYVADYMEPGRKMIPGLEEIRYEAFHDLDKAVALATRGSITYLEKQGRLIDPASYETWKFYKSKADWGCRLDGSVLVR</sequence>
<protein>
    <recommendedName>
        <fullName evidence="1">bis(5'-nucleosyl)-tetraphosphatase (symmetrical)</fullName>
        <ecNumber evidence="1">3.6.1.41</ecNumber>
    </recommendedName>
</protein>
<keyword evidence="5" id="KW-0408">Iron</keyword>
<keyword evidence="3" id="KW-0547">Nucleotide-binding</keyword>